<dbReference type="InterPro" id="IPR036691">
    <property type="entry name" value="Endo/exonu/phosph_ase_sf"/>
</dbReference>
<evidence type="ECO:0000313" key="2">
    <source>
        <dbReference type="EMBL" id="KAK7016021.1"/>
    </source>
</evidence>
<dbReference type="Proteomes" id="UP001362999">
    <property type="component" value="Unassembled WGS sequence"/>
</dbReference>
<accession>A0AAW0ATP7</accession>
<proteinExistence type="predicted"/>
<name>A0AAW0ATP7_9AGAR</name>
<protein>
    <submittedName>
        <fullName evidence="2">DNase I-like protein</fullName>
    </submittedName>
</protein>
<feature type="compositionally biased region" description="Basic residues" evidence="1">
    <location>
        <begin position="1"/>
        <end position="12"/>
    </location>
</feature>
<sequence>MANTHTNHHRTRPVLPPENETEAERDARYAREWDELMAEERRDREEAEPPLPPPPPQPPPRVFPGPSTASQTGKKNTKASIKIAALNIKGNGNASLYSDNKWWHIWQILRDQNLGMLKLRIEISPGPDNPTGARGVAFVIHRDKIQMDGISTTEVVPGRAMILNVKQKDGSPLSILGVYAPNAPAENAAFWKKIWEWYEERRGMRGPDLMGGDTNIVESPLDRLPARADPSAPVDALDELKIRFNLIDGYRETNPTTRAYTYLQKHTGSQSRIDRFYIRRDLFDNSFEWGIRTTGIETDHRMISLRLTCRNATEMGRGRWTWPKHLNEDPILTRYIDEKGKIYEENLEKAKVWEARAPDFNPQNLWANFKSDIVKKARERAKIVVRKLSAAVITEKIIDLEKKRHRASRLTAQVRNRIEGEVIGRYWSKINKPTKPKEVIQRLRKEQPNPEDEPTYETDSKKMATMARNYHNKIQYDRTETPQEVRTVTTEKVLSRVNRKTTE</sequence>
<keyword evidence="3" id="KW-1185">Reference proteome</keyword>
<dbReference type="EMBL" id="JAWWNJ010000052">
    <property type="protein sequence ID" value="KAK7016021.1"/>
    <property type="molecule type" value="Genomic_DNA"/>
</dbReference>
<feature type="compositionally biased region" description="Pro residues" evidence="1">
    <location>
        <begin position="49"/>
        <end position="63"/>
    </location>
</feature>
<evidence type="ECO:0000256" key="1">
    <source>
        <dbReference type="SAM" id="MobiDB-lite"/>
    </source>
</evidence>
<reference evidence="2 3" key="1">
    <citation type="journal article" date="2024" name="J Genomics">
        <title>Draft genome sequencing and assembly of Favolaschia claudopus CIRM-BRFM 2984 isolated from oak limbs.</title>
        <authorList>
            <person name="Navarro D."/>
            <person name="Drula E."/>
            <person name="Chaduli D."/>
            <person name="Cazenave R."/>
            <person name="Ahrendt S."/>
            <person name="Wang J."/>
            <person name="Lipzen A."/>
            <person name="Daum C."/>
            <person name="Barry K."/>
            <person name="Grigoriev I.V."/>
            <person name="Favel A."/>
            <person name="Rosso M.N."/>
            <person name="Martin F."/>
        </authorList>
    </citation>
    <scope>NUCLEOTIDE SEQUENCE [LARGE SCALE GENOMIC DNA]</scope>
    <source>
        <strain evidence="2 3">CIRM-BRFM 2984</strain>
    </source>
</reference>
<feature type="compositionally biased region" description="Basic and acidic residues" evidence="1">
    <location>
        <begin position="474"/>
        <end position="483"/>
    </location>
</feature>
<evidence type="ECO:0000313" key="3">
    <source>
        <dbReference type="Proteomes" id="UP001362999"/>
    </source>
</evidence>
<gene>
    <name evidence="2" type="ORF">R3P38DRAFT_2786413</name>
</gene>
<comment type="caution">
    <text evidence="2">The sequence shown here is derived from an EMBL/GenBank/DDBJ whole genome shotgun (WGS) entry which is preliminary data.</text>
</comment>
<dbReference type="AlphaFoldDB" id="A0AAW0ATP7"/>
<feature type="region of interest" description="Disordered" evidence="1">
    <location>
        <begin position="1"/>
        <end position="78"/>
    </location>
</feature>
<dbReference type="SUPFAM" id="SSF56219">
    <property type="entry name" value="DNase I-like"/>
    <property type="match status" value="1"/>
</dbReference>
<organism evidence="2 3">
    <name type="scientific">Favolaschia claudopus</name>
    <dbReference type="NCBI Taxonomy" id="2862362"/>
    <lineage>
        <taxon>Eukaryota</taxon>
        <taxon>Fungi</taxon>
        <taxon>Dikarya</taxon>
        <taxon>Basidiomycota</taxon>
        <taxon>Agaricomycotina</taxon>
        <taxon>Agaricomycetes</taxon>
        <taxon>Agaricomycetidae</taxon>
        <taxon>Agaricales</taxon>
        <taxon>Marasmiineae</taxon>
        <taxon>Mycenaceae</taxon>
        <taxon>Favolaschia</taxon>
    </lineage>
</organism>
<feature type="region of interest" description="Disordered" evidence="1">
    <location>
        <begin position="472"/>
        <end position="503"/>
    </location>
</feature>
<dbReference type="Gene3D" id="3.60.10.10">
    <property type="entry name" value="Endonuclease/exonuclease/phosphatase"/>
    <property type="match status" value="1"/>
</dbReference>
<feature type="compositionally biased region" description="Basic and acidic residues" evidence="1">
    <location>
        <begin position="22"/>
        <end position="47"/>
    </location>
</feature>